<proteinExistence type="predicted"/>
<feature type="binding site" evidence="4">
    <location>
        <position position="178"/>
    </location>
    <ligand>
        <name>Zn(2+)</name>
        <dbReference type="ChEBI" id="CHEBI:29105"/>
    </ligand>
</feature>
<dbReference type="InterPro" id="IPR029035">
    <property type="entry name" value="DHS-like_NAD/FAD-binding_dom"/>
</dbReference>
<dbReference type="Gene3D" id="3.40.50.1220">
    <property type="entry name" value="TPP-binding domain"/>
    <property type="match status" value="1"/>
</dbReference>
<comment type="caution">
    <text evidence="6">The sequence shown here is derived from an EMBL/GenBank/DDBJ whole genome shotgun (WGS) entry which is preliminary data.</text>
</comment>
<protein>
    <recommendedName>
        <fullName evidence="1">protein acetyllysine N-acetyltransferase</fullName>
        <ecNumber evidence="1">2.3.1.286</ecNumber>
    </recommendedName>
</protein>
<keyword evidence="3" id="KW-0520">NAD</keyword>
<evidence type="ECO:0000259" key="5">
    <source>
        <dbReference type="PROSITE" id="PS50305"/>
    </source>
</evidence>
<keyword evidence="4" id="KW-0479">Metal-binding</keyword>
<keyword evidence="2" id="KW-0808">Transferase</keyword>
<dbReference type="EC" id="2.3.1.286" evidence="1"/>
<dbReference type="InterPro" id="IPR050134">
    <property type="entry name" value="NAD-dep_sirtuin_deacylases"/>
</dbReference>
<feature type="binding site" evidence="4">
    <location>
        <position position="129"/>
    </location>
    <ligand>
        <name>Zn(2+)</name>
        <dbReference type="ChEBI" id="CHEBI:29105"/>
    </ligand>
</feature>
<evidence type="ECO:0000313" key="7">
    <source>
        <dbReference type="Proteomes" id="UP001596298"/>
    </source>
</evidence>
<sequence>MVTTDPAALTELVSRGGVLALTGAGLSTESGIPDYRGADGQRRFQPMTAQELLADPTARQRYWARSYVGWPRFAAAEPNPGHLAVAALQQAGLIGPIITQNVDGLHQAAGADDVAELHGSLTHVVCMHCGERYERTMVDDWLQLANPDFDRSATGPLRPDGDVAIAESLIGDFRLVHCVICGSDLLKPDVVMFGESVPKDLVEQCFARVQAARAILVLGSSLAVMSGYRFIRRAVRDGIPVAVVTHGWTRATDEEVSIRIDAPLGSTLLSLAETLAGRRAS</sequence>
<organism evidence="6 7">
    <name type="scientific">Flexivirga alba</name>
    <dbReference type="NCBI Taxonomy" id="702742"/>
    <lineage>
        <taxon>Bacteria</taxon>
        <taxon>Bacillati</taxon>
        <taxon>Actinomycetota</taxon>
        <taxon>Actinomycetes</taxon>
        <taxon>Micrococcales</taxon>
        <taxon>Dermacoccaceae</taxon>
        <taxon>Flexivirga</taxon>
    </lineage>
</organism>
<feature type="binding site" evidence="4">
    <location>
        <position position="126"/>
    </location>
    <ligand>
        <name>Zn(2+)</name>
        <dbReference type="ChEBI" id="CHEBI:29105"/>
    </ligand>
</feature>
<evidence type="ECO:0000256" key="1">
    <source>
        <dbReference type="ARBA" id="ARBA00012928"/>
    </source>
</evidence>
<keyword evidence="7" id="KW-1185">Reference proteome</keyword>
<reference evidence="7" key="1">
    <citation type="journal article" date="2019" name="Int. J. Syst. Evol. Microbiol.">
        <title>The Global Catalogue of Microorganisms (GCM) 10K type strain sequencing project: providing services to taxonomists for standard genome sequencing and annotation.</title>
        <authorList>
            <consortium name="The Broad Institute Genomics Platform"/>
            <consortium name="The Broad Institute Genome Sequencing Center for Infectious Disease"/>
            <person name="Wu L."/>
            <person name="Ma J."/>
        </authorList>
    </citation>
    <scope>NUCLEOTIDE SEQUENCE [LARGE SCALE GENOMIC DNA]</scope>
    <source>
        <strain evidence="7">CCUG 58127</strain>
    </source>
</reference>
<dbReference type="InterPro" id="IPR026590">
    <property type="entry name" value="Ssirtuin_cat_dom"/>
</dbReference>
<feature type="binding site" evidence="4">
    <location>
        <position position="181"/>
    </location>
    <ligand>
        <name>Zn(2+)</name>
        <dbReference type="ChEBI" id="CHEBI:29105"/>
    </ligand>
</feature>
<dbReference type="PANTHER" id="PTHR11085">
    <property type="entry name" value="NAD-DEPENDENT PROTEIN DEACYLASE SIRTUIN-5, MITOCHONDRIAL-RELATED"/>
    <property type="match status" value="1"/>
</dbReference>
<feature type="active site" description="Proton acceptor" evidence="4">
    <location>
        <position position="118"/>
    </location>
</feature>
<name>A0ABW2AGW2_9MICO</name>
<dbReference type="Pfam" id="PF02146">
    <property type="entry name" value="SIR2"/>
    <property type="match status" value="1"/>
</dbReference>
<accession>A0ABW2AGW2</accession>
<evidence type="ECO:0000313" key="6">
    <source>
        <dbReference type="EMBL" id="MFC6706098.1"/>
    </source>
</evidence>
<evidence type="ECO:0000256" key="4">
    <source>
        <dbReference type="PROSITE-ProRule" id="PRU00236"/>
    </source>
</evidence>
<dbReference type="PANTHER" id="PTHR11085:SF10">
    <property type="entry name" value="NAD-DEPENDENT PROTEIN DEACYLASE SIRTUIN-5, MITOCHONDRIAL-RELATED"/>
    <property type="match status" value="1"/>
</dbReference>
<dbReference type="NCBIfam" id="NF003738">
    <property type="entry name" value="PRK05333.1"/>
    <property type="match status" value="1"/>
</dbReference>
<dbReference type="SUPFAM" id="SSF52467">
    <property type="entry name" value="DHS-like NAD/FAD-binding domain"/>
    <property type="match status" value="1"/>
</dbReference>
<gene>
    <name evidence="6" type="ORF">ACFQDH_12725</name>
</gene>
<feature type="domain" description="Deacetylase sirtuin-type" evidence="5">
    <location>
        <begin position="1"/>
        <end position="278"/>
    </location>
</feature>
<dbReference type="EMBL" id="JBHSWH010000001">
    <property type="protein sequence ID" value="MFC6706098.1"/>
    <property type="molecule type" value="Genomic_DNA"/>
</dbReference>
<dbReference type="InterPro" id="IPR003000">
    <property type="entry name" value="Sirtuin"/>
</dbReference>
<evidence type="ECO:0000256" key="2">
    <source>
        <dbReference type="ARBA" id="ARBA00022679"/>
    </source>
</evidence>
<dbReference type="RefSeq" id="WP_382401826.1">
    <property type="nucleotide sequence ID" value="NZ_JBHSWH010000001.1"/>
</dbReference>
<dbReference type="InterPro" id="IPR026591">
    <property type="entry name" value="Sirtuin_cat_small_dom_sf"/>
</dbReference>
<evidence type="ECO:0000256" key="3">
    <source>
        <dbReference type="ARBA" id="ARBA00023027"/>
    </source>
</evidence>
<keyword evidence="4" id="KW-0862">Zinc</keyword>
<dbReference type="PROSITE" id="PS50305">
    <property type="entry name" value="SIRTUIN"/>
    <property type="match status" value="1"/>
</dbReference>
<dbReference type="Proteomes" id="UP001596298">
    <property type="component" value="Unassembled WGS sequence"/>
</dbReference>
<dbReference type="Gene3D" id="3.30.1600.10">
    <property type="entry name" value="SIR2/SIRT2 'Small Domain"/>
    <property type="match status" value="1"/>
</dbReference>